<accession>A0A832I787</accession>
<feature type="transmembrane region" description="Helical" evidence="1">
    <location>
        <begin position="67"/>
        <end position="87"/>
    </location>
</feature>
<dbReference type="AlphaFoldDB" id="A0A832I787"/>
<keyword evidence="1" id="KW-0812">Transmembrane</keyword>
<reference evidence="2" key="1">
    <citation type="journal article" date="2020" name="mSystems">
        <title>Genome- and Community-Level Interaction Insights into Carbon Utilization and Element Cycling Functions of Hydrothermarchaeota in Hydrothermal Sediment.</title>
        <authorList>
            <person name="Zhou Z."/>
            <person name="Liu Y."/>
            <person name="Xu W."/>
            <person name="Pan J."/>
            <person name="Luo Z.H."/>
            <person name="Li M."/>
        </authorList>
    </citation>
    <scope>NUCLEOTIDE SEQUENCE [LARGE SCALE GENOMIC DNA]</scope>
    <source>
        <strain evidence="2">SpSt-381</strain>
    </source>
</reference>
<dbReference type="EMBL" id="DSQF01000022">
    <property type="protein sequence ID" value="HGZ43893.1"/>
    <property type="molecule type" value="Genomic_DNA"/>
</dbReference>
<evidence type="ECO:0000313" key="2">
    <source>
        <dbReference type="EMBL" id="HGZ43893.1"/>
    </source>
</evidence>
<gene>
    <name evidence="2" type="ORF">ENR23_10820</name>
</gene>
<evidence type="ECO:0000256" key="1">
    <source>
        <dbReference type="SAM" id="Phobius"/>
    </source>
</evidence>
<feature type="transmembrane region" description="Helical" evidence="1">
    <location>
        <begin position="7"/>
        <end position="28"/>
    </location>
</feature>
<keyword evidence="1" id="KW-0472">Membrane</keyword>
<proteinExistence type="predicted"/>
<feature type="transmembrane region" description="Helical" evidence="1">
    <location>
        <begin position="40"/>
        <end position="60"/>
    </location>
</feature>
<protein>
    <submittedName>
        <fullName evidence="2">Uncharacterized protein</fullName>
    </submittedName>
</protein>
<name>A0A832I787_UNCEI</name>
<comment type="caution">
    <text evidence="2">The sequence shown here is derived from an EMBL/GenBank/DDBJ whole genome shotgun (WGS) entry which is preliminary data.</text>
</comment>
<organism evidence="2">
    <name type="scientific">Eiseniibacteriota bacterium</name>
    <dbReference type="NCBI Taxonomy" id="2212470"/>
    <lineage>
        <taxon>Bacteria</taxon>
        <taxon>Candidatus Eiseniibacteriota</taxon>
    </lineage>
</organism>
<keyword evidence="1" id="KW-1133">Transmembrane helix</keyword>
<feature type="transmembrane region" description="Helical" evidence="1">
    <location>
        <begin position="99"/>
        <end position="118"/>
    </location>
</feature>
<sequence>MIRPVRPVALYVLTLCAIYPGLTMVYQGGYPFVAGEPFNLVGQLGPWVTLGQTLGLHAAVAPVLKMLLGLAWLGGVAGLWAGDWRAYPLALLGAAGSLLYPWGPMVMGAIGLVCLIVFRERSDTVPA</sequence>